<comment type="caution">
    <text evidence="2">The sequence shown here is derived from an EMBL/GenBank/DDBJ whole genome shotgun (WGS) entry which is preliminary data.</text>
</comment>
<feature type="non-terminal residue" evidence="2">
    <location>
        <position position="135"/>
    </location>
</feature>
<name>A0A8H7E4N3_9EURO</name>
<dbReference type="Proteomes" id="UP000606974">
    <property type="component" value="Unassembled WGS sequence"/>
</dbReference>
<accession>A0A8H7E4N3</accession>
<feature type="region of interest" description="Disordered" evidence="1">
    <location>
        <begin position="1"/>
        <end position="30"/>
    </location>
</feature>
<organism evidence="2 3">
    <name type="scientific">Endocarpon pusillum</name>
    <dbReference type="NCBI Taxonomy" id="364733"/>
    <lineage>
        <taxon>Eukaryota</taxon>
        <taxon>Fungi</taxon>
        <taxon>Dikarya</taxon>
        <taxon>Ascomycota</taxon>
        <taxon>Pezizomycotina</taxon>
        <taxon>Eurotiomycetes</taxon>
        <taxon>Chaetothyriomycetidae</taxon>
        <taxon>Verrucariales</taxon>
        <taxon>Verrucariaceae</taxon>
        <taxon>Endocarpon</taxon>
    </lineage>
</organism>
<feature type="compositionally biased region" description="Basic and acidic residues" evidence="1">
    <location>
        <begin position="1"/>
        <end position="13"/>
    </location>
</feature>
<sequence>GAMNETKHEEEKKKQKRNSLQAKEKGGHTKFRMKIGDEDIRILVFKDTLDSHFEQGTQLHCLALTGRFDPKPPTAYLSGLLLEPIPGSLDEYTRIGLFIMRNWHDEKCFGIRISEEGEFMLAPGREDLLSVIKIF</sequence>
<evidence type="ECO:0000256" key="1">
    <source>
        <dbReference type="SAM" id="MobiDB-lite"/>
    </source>
</evidence>
<protein>
    <submittedName>
        <fullName evidence="2">Uncharacterized protein</fullName>
    </submittedName>
</protein>
<proteinExistence type="predicted"/>
<keyword evidence="3" id="KW-1185">Reference proteome</keyword>
<dbReference type="EMBL" id="JAACFV010000031">
    <property type="protein sequence ID" value="KAF7510369.1"/>
    <property type="molecule type" value="Genomic_DNA"/>
</dbReference>
<evidence type="ECO:0000313" key="3">
    <source>
        <dbReference type="Proteomes" id="UP000606974"/>
    </source>
</evidence>
<reference evidence="2" key="1">
    <citation type="submission" date="2020-02" db="EMBL/GenBank/DDBJ databases">
        <authorList>
            <person name="Palmer J.M."/>
        </authorList>
    </citation>
    <scope>NUCLEOTIDE SEQUENCE</scope>
    <source>
        <strain evidence="2">EPUS1.4</strain>
        <tissue evidence="2">Thallus</tissue>
    </source>
</reference>
<gene>
    <name evidence="2" type="ORF">GJ744_006865</name>
</gene>
<evidence type="ECO:0000313" key="2">
    <source>
        <dbReference type="EMBL" id="KAF7510369.1"/>
    </source>
</evidence>
<dbReference type="AlphaFoldDB" id="A0A8H7E4N3"/>